<dbReference type="PANTHER" id="PTHR31689">
    <property type="entry name" value="DIAMINOPIMELATE EPIMERASE, CHLOROPLASTIC"/>
    <property type="match status" value="1"/>
</dbReference>
<comment type="subcellular location">
    <subcellularLocation>
        <location evidence="8">Cytoplasm</location>
    </subcellularLocation>
</comment>
<feature type="active site" description="Proton donor" evidence="8">
    <location>
        <position position="71"/>
    </location>
</feature>
<name>A0ABT4BTM3_9FIRM</name>
<dbReference type="Gene3D" id="3.10.310.10">
    <property type="entry name" value="Diaminopimelate Epimerase, Chain A, domain 1"/>
    <property type="match status" value="2"/>
</dbReference>
<organism evidence="10 11">
    <name type="scientific">Caproiciproducens galactitolivorans</name>
    <dbReference type="NCBI Taxonomy" id="642589"/>
    <lineage>
        <taxon>Bacteria</taxon>
        <taxon>Bacillati</taxon>
        <taxon>Bacillota</taxon>
        <taxon>Clostridia</taxon>
        <taxon>Eubacteriales</taxon>
        <taxon>Acutalibacteraceae</taxon>
        <taxon>Caproiciproducens</taxon>
    </lineage>
</organism>
<comment type="pathway">
    <text evidence="1 8">Amino-acid biosynthesis; L-lysine biosynthesis via DAP pathway; DL-2,6-diaminopimelate from LL-2,6-diaminopimelate: step 1/1.</text>
</comment>
<comment type="caution">
    <text evidence="8">Lacks conserved residue(s) required for the propagation of feature annotation.</text>
</comment>
<evidence type="ECO:0000256" key="9">
    <source>
        <dbReference type="PROSITE-ProRule" id="PRU10125"/>
    </source>
</evidence>
<feature type="binding site" evidence="8">
    <location>
        <position position="160"/>
    </location>
    <ligand>
        <name>substrate</name>
    </ligand>
</feature>
<evidence type="ECO:0000256" key="1">
    <source>
        <dbReference type="ARBA" id="ARBA00005196"/>
    </source>
</evidence>
<accession>A0ABT4BTM3</accession>
<dbReference type="InterPro" id="IPR018510">
    <property type="entry name" value="DAP_epimerase_AS"/>
</dbReference>
<comment type="similarity">
    <text evidence="2 8">Belongs to the diaminopimelate epimerase family.</text>
</comment>
<evidence type="ECO:0000256" key="7">
    <source>
        <dbReference type="ARBA" id="ARBA00051712"/>
    </source>
</evidence>
<keyword evidence="8" id="KW-0963">Cytoplasm</keyword>
<evidence type="ECO:0000256" key="8">
    <source>
        <dbReference type="HAMAP-Rule" id="MF_00197"/>
    </source>
</evidence>
<dbReference type="HAMAP" id="MF_00197">
    <property type="entry name" value="DAP_epimerase"/>
    <property type="match status" value="1"/>
</dbReference>
<keyword evidence="5 8" id="KW-0457">Lysine biosynthesis</keyword>
<evidence type="ECO:0000313" key="11">
    <source>
        <dbReference type="Proteomes" id="UP001082703"/>
    </source>
</evidence>
<comment type="caution">
    <text evidence="10">The sequence shown here is derived from an EMBL/GenBank/DDBJ whole genome shotgun (WGS) entry which is preliminary data.</text>
</comment>
<feature type="binding site" evidence="8">
    <location>
        <begin position="211"/>
        <end position="212"/>
    </location>
    <ligand>
        <name>substrate</name>
    </ligand>
</feature>
<dbReference type="GO" id="GO:0008837">
    <property type="term" value="F:diaminopimelate epimerase activity"/>
    <property type="evidence" value="ECO:0007669"/>
    <property type="project" value="UniProtKB-EC"/>
</dbReference>
<dbReference type="PANTHER" id="PTHR31689:SF0">
    <property type="entry name" value="DIAMINOPIMELATE EPIMERASE"/>
    <property type="match status" value="1"/>
</dbReference>
<protein>
    <recommendedName>
        <fullName evidence="3 8">Diaminopimelate epimerase</fullName>
        <shortName evidence="8">DAP epimerase</shortName>
        <ecNumber evidence="3 8">5.1.1.7</ecNumber>
    </recommendedName>
    <alternativeName>
        <fullName evidence="8">PLP-independent amino acid racemase</fullName>
    </alternativeName>
</protein>
<keyword evidence="11" id="KW-1185">Reference proteome</keyword>
<keyword evidence="6 8" id="KW-0413">Isomerase</keyword>
<evidence type="ECO:0000256" key="4">
    <source>
        <dbReference type="ARBA" id="ARBA00022605"/>
    </source>
</evidence>
<dbReference type="Proteomes" id="UP001082703">
    <property type="component" value="Unassembled WGS sequence"/>
</dbReference>
<evidence type="ECO:0000256" key="6">
    <source>
        <dbReference type="ARBA" id="ARBA00023235"/>
    </source>
</evidence>
<dbReference type="NCBIfam" id="TIGR00652">
    <property type="entry name" value="DapF"/>
    <property type="match status" value="1"/>
</dbReference>
<reference evidence="10 11" key="1">
    <citation type="submission" date="2022-11" db="EMBL/GenBank/DDBJ databases">
        <authorList>
            <person name="Caiyu Z."/>
        </authorList>
    </citation>
    <scope>NUCLEOTIDE SEQUENCE [LARGE SCALE GENOMIC DNA]</scope>
    <source>
        <strain evidence="10 11">YR-4</strain>
    </source>
</reference>
<feature type="binding site" evidence="8">
    <location>
        <position position="11"/>
    </location>
    <ligand>
        <name>substrate</name>
    </ligand>
</feature>
<feature type="binding site" evidence="8">
    <location>
        <position position="193"/>
    </location>
    <ligand>
        <name>substrate</name>
    </ligand>
</feature>
<dbReference type="Pfam" id="PF01678">
    <property type="entry name" value="DAP_epimerase"/>
    <property type="match status" value="2"/>
</dbReference>
<gene>
    <name evidence="8 10" type="primary">dapF</name>
    <name evidence="10" type="ORF">OUY18_08315</name>
</gene>
<evidence type="ECO:0000256" key="3">
    <source>
        <dbReference type="ARBA" id="ARBA00013080"/>
    </source>
</evidence>
<dbReference type="RefSeq" id="WP_268058304.1">
    <property type="nucleotide sequence ID" value="NZ_JAPOHA010000007.1"/>
</dbReference>
<dbReference type="EC" id="5.1.1.7" evidence="3 8"/>
<feature type="site" description="Could be important to modulate the pK values of the two catalytic cysteine residues" evidence="8">
    <location>
        <position position="211"/>
    </location>
</feature>
<comment type="subunit">
    <text evidence="8">Homodimer.</text>
</comment>
<feature type="binding site" evidence="8">
    <location>
        <begin position="221"/>
        <end position="222"/>
    </location>
    <ligand>
        <name>substrate</name>
    </ligand>
</feature>
<dbReference type="EMBL" id="JAPOHA010000007">
    <property type="protein sequence ID" value="MCY1714256.1"/>
    <property type="molecule type" value="Genomic_DNA"/>
</dbReference>
<feature type="site" description="Could be important to modulate the pK values of the two catalytic cysteine residues" evidence="8">
    <location>
        <position position="162"/>
    </location>
</feature>
<dbReference type="InterPro" id="IPR001653">
    <property type="entry name" value="DAP_epimerase_DapF"/>
</dbReference>
<feature type="binding site" evidence="8">
    <location>
        <position position="62"/>
    </location>
    <ligand>
        <name>substrate</name>
    </ligand>
</feature>
<feature type="active site" evidence="9">
    <location>
        <position position="71"/>
    </location>
</feature>
<keyword evidence="4 8" id="KW-0028">Amino-acid biosynthesis</keyword>
<evidence type="ECO:0000313" key="10">
    <source>
        <dbReference type="EMBL" id="MCY1714256.1"/>
    </source>
</evidence>
<evidence type="ECO:0000256" key="2">
    <source>
        <dbReference type="ARBA" id="ARBA00010219"/>
    </source>
</evidence>
<proteinExistence type="inferred from homology"/>
<comment type="function">
    <text evidence="8">Catalyzes the stereoinversion of LL-2,6-diaminopimelate (L,L-DAP) to meso-diaminopimelate (meso-DAP), a precursor of L-lysine and an essential component of the bacterial peptidoglycan.</text>
</comment>
<feature type="active site" description="Proton acceptor" evidence="8">
    <location>
        <position position="220"/>
    </location>
</feature>
<dbReference type="PROSITE" id="PS01326">
    <property type="entry name" value="DAP_EPIMERASE"/>
    <property type="match status" value="1"/>
</dbReference>
<evidence type="ECO:0000256" key="5">
    <source>
        <dbReference type="ARBA" id="ARBA00023154"/>
    </source>
</evidence>
<feature type="binding site" evidence="8">
    <location>
        <begin position="72"/>
        <end position="73"/>
    </location>
    <ligand>
        <name>substrate</name>
    </ligand>
</feature>
<dbReference type="SUPFAM" id="SSF54506">
    <property type="entry name" value="Diaminopimelate epimerase-like"/>
    <property type="match status" value="2"/>
</dbReference>
<sequence length="279" mass="30966">MKFTKMQGIGNDYLYFNCFEEKIENPSELSIKLSDRHFGVGSDGIILIEPSDRADCRMDIYNADGSRAMMCGNGIRCVGKYVYERGLIKKDVLKVDTMSGVKTLYLDVKNGIVRSVKVDMGKPVFRSAAIPVQFPKETVIDEPITVDGVEYRITCVSMGNPHCILFADDVERIAIEKIGPKMEHNPIFPDRANIEFVQVLNSGEAKMRVWERGSGETWACGTGACASAVSCAVNHKTGRKVKMHLKGGDLSIEWDDQTDTVFMQGPAEFVFEGTVNLSK</sequence>
<comment type="catalytic activity">
    <reaction evidence="7 8">
        <text>(2S,6S)-2,6-diaminopimelate = meso-2,6-diaminopimelate</text>
        <dbReference type="Rhea" id="RHEA:15393"/>
        <dbReference type="ChEBI" id="CHEBI:57609"/>
        <dbReference type="ChEBI" id="CHEBI:57791"/>
        <dbReference type="EC" id="5.1.1.7"/>
    </reaction>
</comment>